<keyword evidence="10" id="KW-1185">Reference proteome</keyword>
<evidence type="ECO:0000256" key="3">
    <source>
        <dbReference type="ARBA" id="ARBA00012141"/>
    </source>
</evidence>
<dbReference type="EMBL" id="JAERPS020000002">
    <property type="protein sequence ID" value="MBZ9611246.1"/>
    <property type="molecule type" value="Genomic_DNA"/>
</dbReference>
<comment type="caution">
    <text evidence="9">The sequence shown here is derived from an EMBL/GenBank/DDBJ whole genome shotgun (WGS) entry which is preliminary data.</text>
</comment>
<accession>A0ABS7X6S4</accession>
<dbReference type="GO" id="GO:0052913">
    <property type="term" value="F:16S rRNA (guanine(966)-N(2))-methyltransferase activity"/>
    <property type="evidence" value="ECO:0007669"/>
    <property type="project" value="UniProtKB-EC"/>
</dbReference>
<dbReference type="CDD" id="cd02440">
    <property type="entry name" value="AdoMet_MTases"/>
    <property type="match status" value="1"/>
</dbReference>
<evidence type="ECO:0000313" key="10">
    <source>
        <dbReference type="Proteomes" id="UP000663814"/>
    </source>
</evidence>
<dbReference type="PROSITE" id="PS00092">
    <property type="entry name" value="N6_MTASE"/>
    <property type="match status" value="1"/>
</dbReference>
<dbReference type="EC" id="2.1.1.171" evidence="3 8"/>
<evidence type="ECO:0000256" key="7">
    <source>
        <dbReference type="ARBA" id="ARBA00048326"/>
    </source>
</evidence>
<dbReference type="Proteomes" id="UP000663814">
    <property type="component" value="Unassembled WGS sequence"/>
</dbReference>
<dbReference type="PANTHER" id="PTHR43542">
    <property type="entry name" value="METHYLTRANSFERASE"/>
    <property type="match status" value="1"/>
</dbReference>
<dbReference type="RefSeq" id="WP_205309428.1">
    <property type="nucleotide sequence ID" value="NZ_JAERPS020000002.1"/>
</dbReference>
<dbReference type="InterPro" id="IPR004398">
    <property type="entry name" value="RNA_MeTrfase_RsmD"/>
</dbReference>
<dbReference type="NCBIfam" id="TIGR00095">
    <property type="entry name" value="16S rRNA (guanine(966)-N(2))-methyltransferase RsmD"/>
    <property type="match status" value="1"/>
</dbReference>
<keyword evidence="6 8" id="KW-0808">Transferase</keyword>
<sequence>MKQARSQIKRPAAANKRLPAVAGAPGEVRVISGKWRGRKLAVLDAAGLRPTTDRVKETLFNWLMHDISGAIVLDCFAGSGSLAIEALSRFAAKATLVERDTVVARHLQQNLQKLQCDNAQVVNQDCLSWLSGHATQQFSVVFIDPPFRQGLALDCCQALEQQQWLTQDALVYLETEKELLLTAVPANWRLIKEKIAGQLAYRLYQRG</sequence>
<evidence type="ECO:0000256" key="1">
    <source>
        <dbReference type="ARBA" id="ARBA00002649"/>
    </source>
</evidence>
<evidence type="ECO:0000256" key="2">
    <source>
        <dbReference type="ARBA" id="ARBA00005269"/>
    </source>
</evidence>
<reference evidence="9 10" key="1">
    <citation type="submission" date="2020-12" db="EMBL/GenBank/DDBJ databases">
        <authorList>
            <person name="Ruan W."/>
            <person name="Khan S.A."/>
            <person name="Jeon C.O."/>
        </authorList>
    </citation>
    <scope>NUCLEOTIDE SEQUENCE [LARGE SCALE GENOMIC DNA]</scope>
    <source>
        <strain evidence="9 10">MA-13</strain>
    </source>
</reference>
<evidence type="ECO:0000256" key="6">
    <source>
        <dbReference type="ARBA" id="ARBA00022679"/>
    </source>
</evidence>
<evidence type="ECO:0000256" key="5">
    <source>
        <dbReference type="ARBA" id="ARBA00022603"/>
    </source>
</evidence>
<reference evidence="9 10" key="2">
    <citation type="submission" date="2021-08" db="EMBL/GenBank/DDBJ databases">
        <title>Rheinheimera aquimaris sp. nov., isolated from seawater of the East Sea in Korea.</title>
        <authorList>
            <person name="Kim K.H."/>
            <person name="Wenting R."/>
            <person name="Kim K.R."/>
            <person name="Jeon C.O."/>
        </authorList>
    </citation>
    <scope>NUCLEOTIDE SEQUENCE [LARGE SCALE GENOMIC DNA]</scope>
    <source>
        <strain evidence="9 10">MA-13</strain>
    </source>
</reference>
<comment type="similarity">
    <text evidence="2 8">Belongs to the methyltransferase superfamily. RsmD family.</text>
</comment>
<protein>
    <recommendedName>
        <fullName evidence="4 8">Ribosomal RNA small subunit methyltransferase D</fullName>
        <ecNumber evidence="3 8">2.1.1.171</ecNumber>
    </recommendedName>
</protein>
<dbReference type="SUPFAM" id="SSF53335">
    <property type="entry name" value="S-adenosyl-L-methionine-dependent methyltransferases"/>
    <property type="match status" value="1"/>
</dbReference>
<comment type="catalytic activity">
    <reaction evidence="7 8">
        <text>guanosine(966) in 16S rRNA + S-adenosyl-L-methionine = N(2)-methylguanosine(966) in 16S rRNA + S-adenosyl-L-homocysteine + H(+)</text>
        <dbReference type="Rhea" id="RHEA:23548"/>
        <dbReference type="Rhea" id="RHEA-COMP:10211"/>
        <dbReference type="Rhea" id="RHEA-COMP:10212"/>
        <dbReference type="ChEBI" id="CHEBI:15378"/>
        <dbReference type="ChEBI" id="CHEBI:57856"/>
        <dbReference type="ChEBI" id="CHEBI:59789"/>
        <dbReference type="ChEBI" id="CHEBI:74269"/>
        <dbReference type="ChEBI" id="CHEBI:74481"/>
        <dbReference type="EC" id="2.1.1.171"/>
    </reaction>
</comment>
<keyword evidence="8" id="KW-0698">rRNA processing</keyword>
<evidence type="ECO:0000256" key="4">
    <source>
        <dbReference type="ARBA" id="ARBA00013682"/>
    </source>
</evidence>
<evidence type="ECO:0000256" key="8">
    <source>
        <dbReference type="PIRNR" id="PIRNR004553"/>
    </source>
</evidence>
<keyword evidence="8" id="KW-0949">S-adenosyl-L-methionine</keyword>
<dbReference type="Pfam" id="PF03602">
    <property type="entry name" value="Cons_hypoth95"/>
    <property type="match status" value="1"/>
</dbReference>
<dbReference type="PIRSF" id="PIRSF004553">
    <property type="entry name" value="CHP00095"/>
    <property type="match status" value="1"/>
</dbReference>
<dbReference type="InterPro" id="IPR029063">
    <property type="entry name" value="SAM-dependent_MTases_sf"/>
</dbReference>
<dbReference type="InterPro" id="IPR002052">
    <property type="entry name" value="DNA_methylase_N6_adenine_CS"/>
</dbReference>
<dbReference type="PANTHER" id="PTHR43542:SF1">
    <property type="entry name" value="METHYLTRANSFERASE"/>
    <property type="match status" value="1"/>
</dbReference>
<gene>
    <name evidence="9" type="primary">rsmD</name>
    <name evidence="9" type="ORF">I4W93_006515</name>
</gene>
<name>A0ABS7X6S4_9GAMM</name>
<evidence type="ECO:0000313" key="9">
    <source>
        <dbReference type="EMBL" id="MBZ9611246.1"/>
    </source>
</evidence>
<comment type="function">
    <text evidence="1 8">Specifically methylates the guanine in position 966 of 16S rRNA in the assembled 30S particle.</text>
</comment>
<proteinExistence type="inferred from homology"/>
<organism evidence="9 10">
    <name type="scientific">Rheinheimera maricola</name>
    <dbReference type="NCBI Taxonomy" id="2793282"/>
    <lineage>
        <taxon>Bacteria</taxon>
        <taxon>Pseudomonadati</taxon>
        <taxon>Pseudomonadota</taxon>
        <taxon>Gammaproteobacteria</taxon>
        <taxon>Chromatiales</taxon>
        <taxon>Chromatiaceae</taxon>
        <taxon>Rheinheimera</taxon>
    </lineage>
</organism>
<keyword evidence="5 8" id="KW-0489">Methyltransferase</keyword>
<dbReference type="Gene3D" id="3.40.50.150">
    <property type="entry name" value="Vaccinia Virus protein VP39"/>
    <property type="match status" value="1"/>
</dbReference>